<accession>A0A0A9AWR8</accession>
<dbReference type="AlphaFoldDB" id="A0A0A9AWR8"/>
<sequence>MSLCSQFCIHLVPNTTFCYLFSSIRTMIQFFCY</sequence>
<dbReference type="EMBL" id="GBRH01246363">
    <property type="protein sequence ID" value="JAD51532.1"/>
    <property type="molecule type" value="Transcribed_RNA"/>
</dbReference>
<reference evidence="1" key="1">
    <citation type="submission" date="2014-09" db="EMBL/GenBank/DDBJ databases">
        <authorList>
            <person name="Magalhaes I.L.F."/>
            <person name="Oliveira U."/>
            <person name="Santos F.R."/>
            <person name="Vidigal T.H.D.A."/>
            <person name="Brescovit A.D."/>
            <person name="Santos A.J."/>
        </authorList>
    </citation>
    <scope>NUCLEOTIDE SEQUENCE</scope>
    <source>
        <tissue evidence="1">Shoot tissue taken approximately 20 cm above the soil surface</tissue>
    </source>
</reference>
<evidence type="ECO:0000313" key="1">
    <source>
        <dbReference type="EMBL" id="JAD51532.1"/>
    </source>
</evidence>
<protein>
    <submittedName>
        <fullName evidence="1">Uncharacterized protein</fullName>
    </submittedName>
</protein>
<proteinExistence type="predicted"/>
<reference evidence="1" key="2">
    <citation type="journal article" date="2015" name="Data Brief">
        <title>Shoot transcriptome of the giant reed, Arundo donax.</title>
        <authorList>
            <person name="Barrero R.A."/>
            <person name="Guerrero F.D."/>
            <person name="Moolhuijzen P."/>
            <person name="Goolsby J.A."/>
            <person name="Tidwell J."/>
            <person name="Bellgard S.E."/>
            <person name="Bellgard M.I."/>
        </authorList>
    </citation>
    <scope>NUCLEOTIDE SEQUENCE</scope>
    <source>
        <tissue evidence="1">Shoot tissue taken approximately 20 cm above the soil surface</tissue>
    </source>
</reference>
<name>A0A0A9AWR8_ARUDO</name>
<organism evidence="1">
    <name type="scientific">Arundo donax</name>
    <name type="common">Giant reed</name>
    <name type="synonym">Donax arundinaceus</name>
    <dbReference type="NCBI Taxonomy" id="35708"/>
    <lineage>
        <taxon>Eukaryota</taxon>
        <taxon>Viridiplantae</taxon>
        <taxon>Streptophyta</taxon>
        <taxon>Embryophyta</taxon>
        <taxon>Tracheophyta</taxon>
        <taxon>Spermatophyta</taxon>
        <taxon>Magnoliopsida</taxon>
        <taxon>Liliopsida</taxon>
        <taxon>Poales</taxon>
        <taxon>Poaceae</taxon>
        <taxon>PACMAD clade</taxon>
        <taxon>Arundinoideae</taxon>
        <taxon>Arundineae</taxon>
        <taxon>Arundo</taxon>
    </lineage>
</organism>